<evidence type="ECO:0000313" key="3">
    <source>
        <dbReference type="Proteomes" id="UP001055219"/>
    </source>
</evidence>
<protein>
    <submittedName>
        <fullName evidence="2">Uncharacterized protein</fullName>
    </submittedName>
</protein>
<organism evidence="2 3">
    <name type="scientific">Emericellopsis cladophorae</name>
    <dbReference type="NCBI Taxonomy" id="2686198"/>
    <lineage>
        <taxon>Eukaryota</taxon>
        <taxon>Fungi</taxon>
        <taxon>Dikarya</taxon>
        <taxon>Ascomycota</taxon>
        <taxon>Pezizomycotina</taxon>
        <taxon>Sordariomycetes</taxon>
        <taxon>Hypocreomycetidae</taxon>
        <taxon>Hypocreales</taxon>
        <taxon>Bionectriaceae</taxon>
        <taxon>Emericellopsis</taxon>
    </lineage>
</organism>
<name>A0A9P9Y4N8_9HYPO</name>
<accession>A0A9P9Y4N8</accession>
<gene>
    <name evidence="2" type="ORF">J7T54_004443</name>
</gene>
<evidence type="ECO:0000313" key="2">
    <source>
        <dbReference type="EMBL" id="KAI6783416.1"/>
    </source>
</evidence>
<reference evidence="2" key="1">
    <citation type="journal article" date="2021" name="J Fungi (Basel)">
        <title>Genomic and Metabolomic Analyses of the Marine Fungus Emericellopsis cladophorae: Insights into Saltwater Adaptability Mechanisms and Its Biosynthetic Potential.</title>
        <authorList>
            <person name="Goncalves M.F.M."/>
            <person name="Hilario S."/>
            <person name="Van de Peer Y."/>
            <person name="Esteves A.C."/>
            <person name="Alves A."/>
        </authorList>
    </citation>
    <scope>NUCLEOTIDE SEQUENCE</scope>
    <source>
        <strain evidence="2">MUM 19.33</strain>
    </source>
</reference>
<proteinExistence type="predicted"/>
<comment type="caution">
    <text evidence="2">The sequence shown here is derived from an EMBL/GenBank/DDBJ whole genome shotgun (WGS) entry which is preliminary data.</text>
</comment>
<dbReference type="AlphaFoldDB" id="A0A9P9Y4N8"/>
<keyword evidence="1" id="KW-0732">Signal</keyword>
<dbReference type="GeneID" id="75830931"/>
<feature type="signal peptide" evidence="1">
    <location>
        <begin position="1"/>
        <end position="20"/>
    </location>
</feature>
<dbReference type="Proteomes" id="UP001055219">
    <property type="component" value="Unassembled WGS sequence"/>
</dbReference>
<dbReference type="EMBL" id="JAGIXG020000008">
    <property type="protein sequence ID" value="KAI6783416.1"/>
    <property type="molecule type" value="Genomic_DNA"/>
</dbReference>
<dbReference type="RefSeq" id="XP_051364272.1">
    <property type="nucleotide sequence ID" value="XM_051504361.1"/>
</dbReference>
<evidence type="ECO:0000256" key="1">
    <source>
        <dbReference type="SAM" id="SignalP"/>
    </source>
</evidence>
<reference evidence="2" key="2">
    <citation type="submission" date="2022-07" db="EMBL/GenBank/DDBJ databases">
        <authorList>
            <person name="Goncalves M.F.M."/>
            <person name="Hilario S."/>
            <person name="Van De Peer Y."/>
            <person name="Esteves A.C."/>
            <person name="Alves A."/>
        </authorList>
    </citation>
    <scope>NUCLEOTIDE SEQUENCE</scope>
    <source>
        <strain evidence="2">MUM 19.33</strain>
    </source>
</reference>
<feature type="chain" id="PRO_5040510837" evidence="1">
    <location>
        <begin position="21"/>
        <end position="101"/>
    </location>
</feature>
<keyword evidence="3" id="KW-1185">Reference proteome</keyword>
<sequence length="101" mass="10343">MKTSTAGIAAFFLFAGSTEALFWWFKPPVWRPLTLNLGGLGGGGGGGGSACNCPAPICPGPTCPDPDCPKNGVYAQREADLQSCPAGDARFDKMGNFVGCA</sequence>